<evidence type="ECO:0000259" key="2">
    <source>
        <dbReference type="SMART" id="SM00852"/>
    </source>
</evidence>
<dbReference type="STRING" id="694427.Palpr_1176"/>
<dbReference type="InterPro" id="IPR001453">
    <property type="entry name" value="MoaB/Mog_dom"/>
</dbReference>
<dbReference type="SUPFAM" id="SSF53218">
    <property type="entry name" value="Molybdenum cofactor biosynthesis proteins"/>
    <property type="match status" value="1"/>
</dbReference>
<dbReference type="AlphaFoldDB" id="E4T3M9"/>
<dbReference type="eggNOG" id="COG1546">
    <property type="taxonomic scope" value="Bacteria"/>
</dbReference>
<dbReference type="HOGENOM" id="CLU_030805_9_2_10"/>
<dbReference type="RefSeq" id="WP_013444692.1">
    <property type="nucleotide sequence ID" value="NC_014734.1"/>
</dbReference>
<dbReference type="Pfam" id="PF02464">
    <property type="entry name" value="CinA"/>
    <property type="match status" value="1"/>
</dbReference>
<feature type="domain" description="MoaB/Mog" evidence="2">
    <location>
        <begin position="9"/>
        <end position="177"/>
    </location>
</feature>
<dbReference type="SMART" id="SM00852">
    <property type="entry name" value="MoCF_biosynth"/>
    <property type="match status" value="1"/>
</dbReference>
<dbReference type="SUPFAM" id="SSF142433">
    <property type="entry name" value="CinA-like"/>
    <property type="match status" value="1"/>
</dbReference>
<dbReference type="EMBL" id="CP002345">
    <property type="protein sequence ID" value="ADQ79323.1"/>
    <property type="molecule type" value="Genomic_DNA"/>
</dbReference>
<protein>
    <recommendedName>
        <fullName evidence="1">CinA-like protein</fullName>
    </recommendedName>
</protein>
<dbReference type="InterPro" id="IPR036653">
    <property type="entry name" value="CinA-like_C"/>
</dbReference>
<dbReference type="InterPro" id="IPR008136">
    <property type="entry name" value="CinA_C"/>
</dbReference>
<dbReference type="PANTHER" id="PTHR13939">
    <property type="entry name" value="NICOTINAMIDE-NUCLEOTIDE AMIDOHYDROLASE PNCC"/>
    <property type="match status" value="1"/>
</dbReference>
<proteinExistence type="inferred from homology"/>
<name>E4T3M9_PALPW</name>
<gene>
    <name evidence="3" type="ordered locus">Palpr_1176</name>
</gene>
<dbReference type="Pfam" id="PF18146">
    <property type="entry name" value="CinA_KH"/>
    <property type="match status" value="1"/>
</dbReference>
<dbReference type="NCBIfam" id="TIGR00177">
    <property type="entry name" value="molyb_syn"/>
    <property type="match status" value="1"/>
</dbReference>
<dbReference type="NCBIfam" id="TIGR00200">
    <property type="entry name" value="cinA_nterm"/>
    <property type="match status" value="1"/>
</dbReference>
<evidence type="ECO:0000256" key="1">
    <source>
        <dbReference type="HAMAP-Rule" id="MF_00226"/>
    </source>
</evidence>
<keyword evidence="4" id="KW-1185">Reference proteome</keyword>
<dbReference type="Proteomes" id="UP000008718">
    <property type="component" value="Chromosome"/>
</dbReference>
<dbReference type="CDD" id="cd00885">
    <property type="entry name" value="cinA"/>
    <property type="match status" value="1"/>
</dbReference>
<dbReference type="KEGG" id="ppn:Palpr_1176"/>
<evidence type="ECO:0000313" key="3">
    <source>
        <dbReference type="EMBL" id="ADQ79323.1"/>
    </source>
</evidence>
<dbReference type="InterPro" id="IPR050101">
    <property type="entry name" value="CinA"/>
</dbReference>
<dbReference type="OrthoDB" id="9801454at2"/>
<accession>E4T3M9</accession>
<dbReference type="HAMAP" id="MF_00226_B">
    <property type="entry name" value="CinA_B"/>
    <property type="match status" value="1"/>
</dbReference>
<evidence type="ECO:0000313" key="4">
    <source>
        <dbReference type="Proteomes" id="UP000008718"/>
    </source>
</evidence>
<comment type="similarity">
    <text evidence="1">Belongs to the CinA family.</text>
</comment>
<organism evidence="3 4">
    <name type="scientific">Paludibacter propionicigenes (strain DSM 17365 / JCM 13257 / WB4)</name>
    <dbReference type="NCBI Taxonomy" id="694427"/>
    <lineage>
        <taxon>Bacteria</taxon>
        <taxon>Pseudomonadati</taxon>
        <taxon>Bacteroidota</taxon>
        <taxon>Bacteroidia</taxon>
        <taxon>Bacteroidales</taxon>
        <taxon>Paludibacteraceae</taxon>
        <taxon>Paludibacter</taxon>
    </lineage>
</organism>
<reference evidence="3 4" key="2">
    <citation type="journal article" date="2011" name="Stand. Genomic Sci.">
        <title>Complete genome sequence of Paludibacter propionicigenes type strain (WB4).</title>
        <authorList>
            <person name="Gronow S."/>
            <person name="Munk C."/>
            <person name="Lapidus A."/>
            <person name="Nolan M."/>
            <person name="Lucas S."/>
            <person name="Hammon N."/>
            <person name="Deshpande S."/>
            <person name="Cheng J.F."/>
            <person name="Tapia R."/>
            <person name="Han C."/>
            <person name="Goodwin L."/>
            <person name="Pitluck S."/>
            <person name="Liolios K."/>
            <person name="Ivanova N."/>
            <person name="Mavromatis K."/>
            <person name="Mikhailova N."/>
            <person name="Pati A."/>
            <person name="Chen A."/>
            <person name="Palaniappan K."/>
            <person name="Land M."/>
            <person name="Hauser L."/>
            <person name="Chang Y.J."/>
            <person name="Jeffries C.D."/>
            <person name="Brambilla E."/>
            <person name="Rohde M."/>
            <person name="Goker M."/>
            <person name="Detter J.C."/>
            <person name="Woyke T."/>
            <person name="Bristow J."/>
            <person name="Eisen J.A."/>
            <person name="Markowitz V."/>
            <person name="Hugenholtz P."/>
            <person name="Kyrpides N.C."/>
            <person name="Klenk H.P."/>
        </authorList>
    </citation>
    <scope>NUCLEOTIDE SEQUENCE [LARGE SCALE GENOMIC DNA]</scope>
    <source>
        <strain evidence="4">DSM 17365 / JCM 13257 / WB4</strain>
    </source>
</reference>
<dbReference type="InterPro" id="IPR036425">
    <property type="entry name" value="MoaB/Mog-like_dom_sf"/>
</dbReference>
<dbReference type="InterPro" id="IPR041424">
    <property type="entry name" value="CinA_KH"/>
</dbReference>
<dbReference type="Pfam" id="PF00994">
    <property type="entry name" value="MoCF_biosynth"/>
    <property type="match status" value="1"/>
</dbReference>
<dbReference type="InterPro" id="IPR008135">
    <property type="entry name" value="Competence-induced_CinA"/>
</dbReference>
<dbReference type="Gene3D" id="3.40.980.10">
    <property type="entry name" value="MoaB/Mog-like domain"/>
    <property type="match status" value="1"/>
</dbReference>
<sequence>MNTDRVKVEIITIGDEILIGQIVDTNSAWMATELNKCGFELAQITSIHDDERHIIESLDLALGRADIVLFTGGIGPTNDDITKQTLAKYFDTRLVFDESVLDNIKQLFSNRPNYGLNDLNRSQAMVPENCTVIQNKVGTAPITWFEKDGKVIVSMPGVPYEMKQVMTSEIIPRLQNHYSAPVLIHKTVQVYGYPESALAIKIADWEKELPAYIHLAYLPNSGVVKLRLSGQLDDVLALQFSINQQVDKLSQLLGKAIVAYEDVSISNLVGDLLKSKGLMVATAESCTGGNIAHELTLIPGSSEFFKGSVVAYSNDIKTGVLQVSSTDLENDGAVSKSVVEQMAEGARKLLRSDVSIATSGIAGPSGGTAEKPVGTVWIAVSSEDKTISREFKFGSLREQNIIRATQAALLMLKEIL</sequence>
<dbReference type="eggNOG" id="COG1058">
    <property type="taxonomic scope" value="Bacteria"/>
</dbReference>
<reference key="1">
    <citation type="submission" date="2010-11" db="EMBL/GenBank/DDBJ databases">
        <title>The complete genome of Paludibacter propionicigenes DSM 17365.</title>
        <authorList>
            <consortium name="US DOE Joint Genome Institute (JGI-PGF)"/>
            <person name="Lucas S."/>
            <person name="Copeland A."/>
            <person name="Lapidus A."/>
            <person name="Bruce D."/>
            <person name="Goodwin L."/>
            <person name="Pitluck S."/>
            <person name="Kyrpides N."/>
            <person name="Mavromatis K."/>
            <person name="Ivanova N."/>
            <person name="Munk A.C."/>
            <person name="Brettin T."/>
            <person name="Detter J.C."/>
            <person name="Han C."/>
            <person name="Tapia R."/>
            <person name="Land M."/>
            <person name="Hauser L."/>
            <person name="Markowitz V."/>
            <person name="Cheng J.-F."/>
            <person name="Hugenholtz P."/>
            <person name="Woyke T."/>
            <person name="Wu D."/>
            <person name="Gronow S."/>
            <person name="Wellnitz S."/>
            <person name="Brambilla E."/>
            <person name="Klenk H.-P."/>
            <person name="Eisen J.A."/>
        </authorList>
    </citation>
    <scope>NUCLEOTIDE SEQUENCE</scope>
    <source>
        <strain>WB4</strain>
    </source>
</reference>
<dbReference type="NCBIfam" id="NF001813">
    <property type="entry name" value="PRK00549.1"/>
    <property type="match status" value="1"/>
</dbReference>
<dbReference type="Gene3D" id="3.90.950.20">
    <property type="entry name" value="CinA-like"/>
    <property type="match status" value="1"/>
</dbReference>
<dbReference type="NCBIfam" id="TIGR00199">
    <property type="entry name" value="PncC_domain"/>
    <property type="match status" value="1"/>
</dbReference>
<dbReference type="PIRSF" id="PIRSF006728">
    <property type="entry name" value="CinA"/>
    <property type="match status" value="1"/>
</dbReference>
<dbReference type="PANTHER" id="PTHR13939:SF0">
    <property type="entry name" value="NMN AMIDOHYDROLASE-LIKE PROTEIN YFAY"/>
    <property type="match status" value="1"/>
</dbReference>